<proteinExistence type="evidence at transcript level"/>
<reference evidence="1" key="2">
    <citation type="journal article" date="2003" name="Mycol. Res.">
        <title>Efficient isolation of genes differentially expressed on cellulose by suppression subtractive hybridization in Agaricus bisporus.</title>
        <authorList>
            <person name="Morales-Almora P."/>
            <person name="Thurston C.F."/>
        </authorList>
    </citation>
    <scope>NUCLEOTIDE SEQUENCE</scope>
</reference>
<gene>
    <name evidence="1" type="primary">xyl</name>
</gene>
<reference evidence="1" key="1">
    <citation type="thesis" date="2001" institute="Department of Microbiology" country="University of London, London, United Kingdom">
        <title>Molecular analysis of the cellulolytic genes in Agaricus bisporus.</title>
        <authorList>
            <person name="Morales P."/>
        </authorList>
    </citation>
    <scope>NUCLEOTIDE SEQUENCE</scope>
</reference>
<keyword evidence="1" id="KW-0119">Carbohydrate metabolism</keyword>
<keyword evidence="1" id="KW-0624">Polysaccharide degradation</keyword>
<dbReference type="CAZy" id="GH10">
    <property type="family name" value="Glycoside Hydrolase Family 10"/>
</dbReference>
<dbReference type="GO" id="GO:0045493">
    <property type="term" value="P:xylan catabolic process"/>
    <property type="evidence" value="ECO:0007669"/>
    <property type="project" value="UniProtKB-KW"/>
</dbReference>
<keyword evidence="1" id="KW-0858">Xylan degradation</keyword>
<evidence type="ECO:0000313" key="1">
    <source>
        <dbReference type="EMBL" id="CAD58858.1"/>
    </source>
</evidence>
<protein>
    <submittedName>
        <fullName evidence="1">Putative endo-beta xylanase</fullName>
    </submittedName>
</protein>
<feature type="non-terminal residue" evidence="1">
    <location>
        <position position="63"/>
    </location>
</feature>
<dbReference type="EMBL" id="AJ534342">
    <property type="protein sequence ID" value="CAD58858.1"/>
    <property type="molecule type" value="mRNA"/>
</dbReference>
<organism evidence="1">
    <name type="scientific">Agaricus bisporus</name>
    <name type="common">White button mushroom</name>
    <dbReference type="NCBI Taxonomy" id="5341"/>
    <lineage>
        <taxon>Eukaryota</taxon>
        <taxon>Fungi</taxon>
        <taxon>Dikarya</taxon>
        <taxon>Basidiomycota</taxon>
        <taxon>Agaricomycotina</taxon>
        <taxon>Agaricomycetes</taxon>
        <taxon>Agaricomycetidae</taxon>
        <taxon>Agaricales</taxon>
        <taxon>Agaricineae</taxon>
        <taxon>Agaricaceae</taxon>
        <taxon>Agaricus</taxon>
    </lineage>
</organism>
<sequence>VPVLKGNSLVVARIFGGCCRPKNHPHRGQPGLMTSDLGGVTPENSMKWDATGTQQRTVQFGWG</sequence>
<name>Q8J1J4_AGABI</name>
<feature type="non-terminal residue" evidence="1">
    <location>
        <position position="1"/>
    </location>
</feature>
<accession>Q8J1J4</accession>
<dbReference type="AlphaFoldDB" id="Q8J1J4"/>